<feature type="region of interest" description="Disordered" evidence="1">
    <location>
        <begin position="116"/>
        <end position="138"/>
    </location>
</feature>
<dbReference type="AlphaFoldDB" id="A0AAX6GBT3"/>
<accession>A0AAX6GBT3</accession>
<gene>
    <name evidence="2" type="ORF">M6B38_377050</name>
</gene>
<dbReference type="EMBL" id="JANAVB010021598">
    <property type="protein sequence ID" value="KAJ6825691.1"/>
    <property type="molecule type" value="Genomic_DNA"/>
</dbReference>
<dbReference type="Proteomes" id="UP001140949">
    <property type="component" value="Unassembled WGS sequence"/>
</dbReference>
<reference evidence="2" key="1">
    <citation type="journal article" date="2023" name="GigaByte">
        <title>Genome assembly of the bearded iris, Iris pallida Lam.</title>
        <authorList>
            <person name="Bruccoleri R.E."/>
            <person name="Oakeley E.J."/>
            <person name="Faust A.M.E."/>
            <person name="Altorfer M."/>
            <person name="Dessus-Babus S."/>
            <person name="Burckhardt D."/>
            <person name="Oertli M."/>
            <person name="Naumann U."/>
            <person name="Petersen F."/>
            <person name="Wong J."/>
        </authorList>
    </citation>
    <scope>NUCLEOTIDE SEQUENCE</scope>
    <source>
        <strain evidence="2">GSM-AAB239-AS_SAM_17_03QT</strain>
    </source>
</reference>
<evidence type="ECO:0000256" key="1">
    <source>
        <dbReference type="SAM" id="MobiDB-lite"/>
    </source>
</evidence>
<evidence type="ECO:0000313" key="3">
    <source>
        <dbReference type="Proteomes" id="UP001140949"/>
    </source>
</evidence>
<name>A0AAX6GBT3_IRIPA</name>
<comment type="caution">
    <text evidence="2">The sequence shown here is derived from an EMBL/GenBank/DDBJ whole genome shotgun (WGS) entry which is preliminary data.</text>
</comment>
<feature type="compositionally biased region" description="Low complexity" evidence="1">
    <location>
        <begin position="17"/>
        <end position="26"/>
    </location>
</feature>
<feature type="region of interest" description="Disordered" evidence="1">
    <location>
        <begin position="173"/>
        <end position="196"/>
    </location>
</feature>
<sequence length="220" mass="23082">MAVELSPRVSLSHDHLSSSPTFTSSSYDTLPIDPPSPEFDFSTSYEASSSSTPADLLFSQGKLLPLYGTTTRWTPQLPKPKPSNNNNTSSCNKQPSIGRSSSVSCSSKTASVCQFPRSKSTGCSLNPTKSPGQSWSSSAKAGAYYYCGDRRVTSYGNGVRINPVINVPAASFIPRGGSSGSSSSGSGTTSSAGAGGRSRSSFFAYLLCNCTGKNMEMNQM</sequence>
<evidence type="ECO:0000313" key="2">
    <source>
        <dbReference type="EMBL" id="KAJ6825691.1"/>
    </source>
</evidence>
<dbReference type="PANTHER" id="PTHR36757">
    <property type="entry name" value="BNAANNG22500D PROTEIN"/>
    <property type="match status" value="1"/>
</dbReference>
<keyword evidence="3" id="KW-1185">Reference proteome</keyword>
<feature type="region of interest" description="Disordered" evidence="1">
    <location>
        <begin position="1"/>
        <end position="52"/>
    </location>
</feature>
<organism evidence="2 3">
    <name type="scientific">Iris pallida</name>
    <name type="common">Sweet iris</name>
    <dbReference type="NCBI Taxonomy" id="29817"/>
    <lineage>
        <taxon>Eukaryota</taxon>
        <taxon>Viridiplantae</taxon>
        <taxon>Streptophyta</taxon>
        <taxon>Embryophyta</taxon>
        <taxon>Tracheophyta</taxon>
        <taxon>Spermatophyta</taxon>
        <taxon>Magnoliopsida</taxon>
        <taxon>Liliopsida</taxon>
        <taxon>Asparagales</taxon>
        <taxon>Iridaceae</taxon>
        <taxon>Iridoideae</taxon>
        <taxon>Irideae</taxon>
        <taxon>Iris</taxon>
    </lineage>
</organism>
<dbReference type="PANTHER" id="PTHR36757:SF1">
    <property type="entry name" value="GENOME ASSEMBLY, CHROMOSOME: A04"/>
    <property type="match status" value="1"/>
</dbReference>
<reference evidence="2" key="2">
    <citation type="submission" date="2023-04" db="EMBL/GenBank/DDBJ databases">
        <authorList>
            <person name="Bruccoleri R.E."/>
            <person name="Oakeley E.J."/>
            <person name="Faust A.-M."/>
            <person name="Dessus-Babus S."/>
            <person name="Altorfer M."/>
            <person name="Burckhardt D."/>
            <person name="Oertli M."/>
            <person name="Naumann U."/>
            <person name="Petersen F."/>
            <person name="Wong J."/>
        </authorList>
    </citation>
    <scope>NUCLEOTIDE SEQUENCE</scope>
    <source>
        <strain evidence="2">GSM-AAB239-AS_SAM_17_03QT</strain>
        <tissue evidence="2">Leaf</tissue>
    </source>
</reference>
<feature type="compositionally biased region" description="Low complexity" evidence="1">
    <location>
        <begin position="180"/>
        <end position="196"/>
    </location>
</feature>
<proteinExistence type="predicted"/>
<feature type="compositionally biased region" description="Low complexity" evidence="1">
    <location>
        <begin position="42"/>
        <end position="51"/>
    </location>
</feature>
<protein>
    <submittedName>
        <fullName evidence="2">Uncharacterized protein</fullName>
    </submittedName>
</protein>
<feature type="compositionally biased region" description="Low complexity" evidence="1">
    <location>
        <begin position="82"/>
        <end position="104"/>
    </location>
</feature>
<feature type="compositionally biased region" description="Polar residues" evidence="1">
    <location>
        <begin position="117"/>
        <end position="138"/>
    </location>
</feature>
<feature type="region of interest" description="Disordered" evidence="1">
    <location>
        <begin position="70"/>
        <end position="104"/>
    </location>
</feature>